<evidence type="ECO:0000313" key="3">
    <source>
        <dbReference type="Proteomes" id="UP000708148"/>
    </source>
</evidence>
<proteinExistence type="predicted"/>
<sequence>MMGAQFDGAGDTQRPSRWRPIKMGLGLYTQLSRWHLRVGEGGKWTEWDNSPANDSPAAPALTLSHLACCAAIFRYLSRVLPWQRQAPADDPQQEPAGQHEVGDSPASPAAAQPASPGFESWHVPLEDGAQAKDLAGQASSDSLENGLKAIDLGEIIAQAGKRKDRNPIMYMELDESV</sequence>
<comment type="caution">
    <text evidence="2">The sequence shown here is derived from an EMBL/GenBank/DDBJ whole genome shotgun (WGS) entry which is preliminary data.</text>
</comment>
<organism evidence="2 3">
    <name type="scientific">Ostreobium quekettii</name>
    <dbReference type="NCBI Taxonomy" id="121088"/>
    <lineage>
        <taxon>Eukaryota</taxon>
        <taxon>Viridiplantae</taxon>
        <taxon>Chlorophyta</taxon>
        <taxon>core chlorophytes</taxon>
        <taxon>Ulvophyceae</taxon>
        <taxon>TCBD clade</taxon>
        <taxon>Bryopsidales</taxon>
        <taxon>Ostreobineae</taxon>
        <taxon>Ostreobiaceae</taxon>
        <taxon>Ostreobium</taxon>
    </lineage>
</organism>
<feature type="region of interest" description="Disordered" evidence="1">
    <location>
        <begin position="84"/>
        <end position="122"/>
    </location>
</feature>
<feature type="compositionally biased region" description="Low complexity" evidence="1">
    <location>
        <begin position="104"/>
        <end position="116"/>
    </location>
</feature>
<evidence type="ECO:0000256" key="1">
    <source>
        <dbReference type="SAM" id="MobiDB-lite"/>
    </source>
</evidence>
<evidence type="ECO:0000313" key="2">
    <source>
        <dbReference type="EMBL" id="CAD7699437.1"/>
    </source>
</evidence>
<dbReference type="Proteomes" id="UP000708148">
    <property type="component" value="Unassembled WGS sequence"/>
</dbReference>
<keyword evidence="3" id="KW-1185">Reference proteome</keyword>
<gene>
    <name evidence="2" type="ORF">OSTQU699_LOCUS4802</name>
</gene>
<protein>
    <submittedName>
        <fullName evidence="2">Uncharacterized protein</fullName>
    </submittedName>
</protein>
<reference evidence="2" key="1">
    <citation type="submission" date="2020-12" db="EMBL/GenBank/DDBJ databases">
        <authorList>
            <person name="Iha C."/>
        </authorList>
    </citation>
    <scope>NUCLEOTIDE SEQUENCE</scope>
</reference>
<name>A0A8S1IXF0_9CHLO</name>
<accession>A0A8S1IXF0</accession>
<dbReference type="EMBL" id="CAJHUC010001018">
    <property type="protein sequence ID" value="CAD7699437.1"/>
    <property type="molecule type" value="Genomic_DNA"/>
</dbReference>
<dbReference type="AlphaFoldDB" id="A0A8S1IXF0"/>